<dbReference type="InterPro" id="IPR014044">
    <property type="entry name" value="CAP_dom"/>
</dbReference>
<dbReference type="EMBL" id="KY322437">
    <property type="protein sequence ID" value="AUF82603.1"/>
    <property type="molecule type" value="Genomic_DNA"/>
</dbReference>
<dbReference type="SUPFAM" id="SSF55797">
    <property type="entry name" value="PR-1-like"/>
    <property type="match status" value="1"/>
</dbReference>
<dbReference type="PRINTS" id="PR00837">
    <property type="entry name" value="V5TPXLIKE"/>
</dbReference>
<dbReference type="InterPro" id="IPR035940">
    <property type="entry name" value="CAP_sf"/>
</dbReference>
<accession>A0A2P0VNX1</accession>
<organism evidence="2">
    <name type="scientific">Tetraselmis virus 1</name>
    <dbReference type="NCBI Taxonomy" id="2060617"/>
    <lineage>
        <taxon>Viruses</taxon>
        <taxon>Varidnaviria</taxon>
        <taxon>Bamfordvirae</taxon>
        <taxon>Nucleocytoviricota</taxon>
        <taxon>Megaviricetes</taxon>
        <taxon>Imitervirales</taxon>
        <taxon>Allomimiviridae</taxon>
        <taxon>Oceanusvirus</taxon>
        <taxon>Oceanusvirus kaneohense</taxon>
    </lineage>
</organism>
<dbReference type="SMART" id="SM00198">
    <property type="entry name" value="SCP"/>
    <property type="match status" value="1"/>
</dbReference>
<proteinExistence type="predicted"/>
<feature type="domain" description="SCP" evidence="1">
    <location>
        <begin position="15"/>
        <end position="151"/>
    </location>
</feature>
<evidence type="ECO:0000313" key="2">
    <source>
        <dbReference type="EMBL" id="AUF82603.1"/>
    </source>
</evidence>
<name>A0A2P0VNX1_9VIRU</name>
<dbReference type="Pfam" id="PF00188">
    <property type="entry name" value="CAP"/>
    <property type="match status" value="1"/>
</dbReference>
<protein>
    <submittedName>
        <fullName evidence="2">SCP superfamily protein</fullName>
    </submittedName>
</protein>
<evidence type="ECO:0000313" key="3">
    <source>
        <dbReference type="Proteomes" id="UP000244773"/>
    </source>
</evidence>
<dbReference type="InterPro" id="IPR001283">
    <property type="entry name" value="CRISP-related"/>
</dbReference>
<gene>
    <name evidence="2" type="ORF">TetV_521</name>
</gene>
<sequence>MFVSLIVWLCIVRSIEGNEWVDAHNIRRMRIHEQYGVDFSPLYWSPVLAKSAKEYAEILSTVEGCFIEHGYNNNRLGGENLFASISSNPASEEDVLSSWVEGEEGLEFPFNGHYTQSIWRPTRYVGCGSVTKENNCHIRVCRYIPPGNCNVNSGNIVSQMIANTSLCPPLSVPDDETDCD</sequence>
<reference evidence="2" key="1">
    <citation type="journal article" date="2018" name="Virology">
        <title>A giant virus infecting green algae encodes key fermentation genes.</title>
        <authorList>
            <person name="Schvarcz C.R."/>
            <person name="Steward G.F."/>
        </authorList>
    </citation>
    <scope>NUCLEOTIDE SEQUENCE [LARGE SCALE GENOMIC DNA]</scope>
</reference>
<evidence type="ECO:0000259" key="1">
    <source>
        <dbReference type="SMART" id="SM00198"/>
    </source>
</evidence>
<dbReference type="PANTHER" id="PTHR10334">
    <property type="entry name" value="CYSTEINE-RICH SECRETORY PROTEIN-RELATED"/>
    <property type="match status" value="1"/>
</dbReference>
<dbReference type="Proteomes" id="UP000244773">
    <property type="component" value="Segment"/>
</dbReference>
<dbReference type="Gene3D" id="3.40.33.10">
    <property type="entry name" value="CAP"/>
    <property type="match status" value="1"/>
</dbReference>
<keyword evidence="3" id="KW-1185">Reference proteome</keyword>